<dbReference type="RefSeq" id="WP_141198374.1">
    <property type="nucleotide sequence ID" value="NZ_CP041186.1"/>
</dbReference>
<accession>A0A5B8Y7E5</accession>
<dbReference type="PROSITE" id="PS51257">
    <property type="entry name" value="PROKAR_LIPOPROTEIN"/>
    <property type="match status" value="1"/>
</dbReference>
<proteinExistence type="predicted"/>
<organism evidence="2 3">
    <name type="scientific">Persicimonas caeni</name>
    <dbReference type="NCBI Taxonomy" id="2292766"/>
    <lineage>
        <taxon>Bacteria</taxon>
        <taxon>Deltaproteobacteria</taxon>
        <taxon>Bradymonadales</taxon>
        <taxon>Bradymonadaceae</taxon>
        <taxon>Persicimonas</taxon>
    </lineage>
</organism>
<name>A0A4Y6PU91_PERCE</name>
<evidence type="ECO:0000313" key="3">
    <source>
        <dbReference type="Proteomes" id="UP000315995"/>
    </source>
</evidence>
<reference evidence="2 3" key="1">
    <citation type="submission" date="2019-06" db="EMBL/GenBank/DDBJ databases">
        <title>Persicimonas caeni gen. nov., sp. nov., a predatory bacterium isolated from solar saltern.</title>
        <authorList>
            <person name="Wang S."/>
        </authorList>
    </citation>
    <scope>NUCLEOTIDE SEQUENCE [LARGE SCALE GENOMIC DNA]</scope>
    <source>
        <strain evidence="2 3">YN101</strain>
    </source>
</reference>
<keyword evidence="3" id="KW-1185">Reference proteome</keyword>
<evidence type="ECO:0000313" key="2">
    <source>
        <dbReference type="EMBL" id="QDG51896.1"/>
    </source>
</evidence>
<protein>
    <submittedName>
        <fullName evidence="2">Uncharacterized protein</fullName>
    </submittedName>
</protein>
<dbReference type="Proteomes" id="UP000315995">
    <property type="component" value="Chromosome"/>
</dbReference>
<dbReference type="OrthoDB" id="5523653at2"/>
<dbReference type="InterPro" id="IPR013783">
    <property type="entry name" value="Ig-like_fold"/>
</dbReference>
<accession>A0A4Y6PU91</accession>
<sequence length="786" mass="83949">MEQSSRFTHQTMLVGALVLAASVTSSCTDQESSAPHDQIETRALASTGSGGPRGGALPEGEGGEGSLGESWKFDDIEFDESTIPPPLVPQPLHECATEVQVRSCLDKALVVIVDESDKEIGSAPCINGTATVQLDSGRQLQAGESIRAVQKVNGQIGRESSEQRVSKHTGPIPEPRIARDVWDCSRLVVVDGGLPGGDIELSRGTPGNMSVVRREPVSSGWEIIRSYIPQGSAQQGEQVIATQSICGGTPVDSAPKSIGAQSPPPAPTKVEAWEGGEQITVRGLLTGAVVETERVDPSPLLHLFSGIAIDPSNWWNSSETIQQHWDLKATQELCSVSNPSNDLYIGSSDELKERISKVEILTPVCPNAPYVEVATQNPMGRIVLYGDKVDPSNYIGAAAAADSPTAVGLTAPLNNNNVNNVYARQELPSGLKGQESLPVPVGDDPNFTVSGQTSHTDQDDQRPIEGFVRETSRGPTFELRECCPAEPVTEDGRVKVDIFREDDLNFPYATIHLDRQYSGVYSGRWDWFMSESTGGPIPPPANYQYVAVVESPCSEAKLKVPFFVLTGEANNSGDSRPLEVSLNVEGAETDEASSEDSVTVSAGEDITISVDAFDRDGVQEVRVISDPVGLVNNPSQKTATETVPVPGRLTLDTQIDGLSPGQITVHAEAKNFGGSWVPTAEINVQIEQEKPRVVNISPSELFAQTVSDSPNTVDIDGDHLFYPPNLTTSVEFCTLGSQPNCETSTNFDNANSSADELVGVEIPNGVVGAGGIYTPRCQDSCRLFDC</sequence>
<feature type="region of interest" description="Disordered" evidence="1">
    <location>
        <begin position="44"/>
        <end position="70"/>
    </location>
</feature>
<dbReference type="Gene3D" id="2.60.40.10">
    <property type="entry name" value="Immunoglobulins"/>
    <property type="match status" value="1"/>
</dbReference>
<dbReference type="EMBL" id="CP041186">
    <property type="protein sequence ID" value="QDG51896.1"/>
    <property type="molecule type" value="Genomic_DNA"/>
</dbReference>
<evidence type="ECO:0000256" key="1">
    <source>
        <dbReference type="SAM" id="MobiDB-lite"/>
    </source>
</evidence>
<dbReference type="AlphaFoldDB" id="A0A4Y6PU91"/>
<gene>
    <name evidence="2" type="ORF">FIV42_14445</name>
</gene>